<sequence length="202" mass="20842">MRSSSIIQILGAASMTRAAMAGSAWSWTSGQSLALRCAGAVVGVCAPVMAVPVVDLGHQGHRRANISDLLRHPNATFGTTYEEARAKNFTNATYAKPDEDASGKIPADVAGYVVANLTGIAVANSTGLSGAGKVTGDSFGRLSTQDFVKRQLEARSPKAEKRQQASGNKVHSVVKDNSTWLAVSIKDAAGTSKSGQGSAALP</sequence>
<gene>
    <name evidence="2" type="ORF">B0T19DRAFT_479755</name>
</gene>
<dbReference type="Proteomes" id="UP001286456">
    <property type="component" value="Unassembled WGS sequence"/>
</dbReference>
<evidence type="ECO:0000256" key="1">
    <source>
        <dbReference type="SAM" id="MobiDB-lite"/>
    </source>
</evidence>
<dbReference type="AlphaFoldDB" id="A0AAE0I3L2"/>
<organism evidence="2 3">
    <name type="scientific">Cercophora scortea</name>
    <dbReference type="NCBI Taxonomy" id="314031"/>
    <lineage>
        <taxon>Eukaryota</taxon>
        <taxon>Fungi</taxon>
        <taxon>Dikarya</taxon>
        <taxon>Ascomycota</taxon>
        <taxon>Pezizomycotina</taxon>
        <taxon>Sordariomycetes</taxon>
        <taxon>Sordariomycetidae</taxon>
        <taxon>Sordariales</taxon>
        <taxon>Lasiosphaeriaceae</taxon>
        <taxon>Cercophora</taxon>
    </lineage>
</organism>
<protein>
    <submittedName>
        <fullName evidence="2">Uncharacterized protein</fullName>
    </submittedName>
</protein>
<feature type="compositionally biased region" description="Polar residues" evidence="1">
    <location>
        <begin position="164"/>
        <end position="173"/>
    </location>
</feature>
<comment type="caution">
    <text evidence="2">The sequence shown here is derived from an EMBL/GenBank/DDBJ whole genome shotgun (WGS) entry which is preliminary data.</text>
</comment>
<reference evidence="2" key="2">
    <citation type="submission" date="2023-06" db="EMBL/GenBank/DDBJ databases">
        <authorList>
            <consortium name="Lawrence Berkeley National Laboratory"/>
            <person name="Haridas S."/>
            <person name="Hensen N."/>
            <person name="Bonometti L."/>
            <person name="Westerberg I."/>
            <person name="Brannstrom I.O."/>
            <person name="Guillou S."/>
            <person name="Cros-Aarteil S."/>
            <person name="Calhoun S."/>
            <person name="Kuo A."/>
            <person name="Mondo S."/>
            <person name="Pangilinan J."/>
            <person name="Riley R."/>
            <person name="Labutti K."/>
            <person name="Andreopoulos B."/>
            <person name="Lipzen A."/>
            <person name="Chen C."/>
            <person name="Yanf M."/>
            <person name="Daum C."/>
            <person name="Ng V."/>
            <person name="Clum A."/>
            <person name="Steindorff A."/>
            <person name="Ohm R."/>
            <person name="Martin F."/>
            <person name="Silar P."/>
            <person name="Natvig D."/>
            <person name="Lalanne C."/>
            <person name="Gautier V."/>
            <person name="Ament-Velasquez S.L."/>
            <person name="Kruys A."/>
            <person name="Hutchinson M.I."/>
            <person name="Powell A.J."/>
            <person name="Barry K."/>
            <person name="Miller A.N."/>
            <person name="Grigoriev I.V."/>
            <person name="Debuchy R."/>
            <person name="Gladieux P."/>
            <person name="Thoren M.H."/>
            <person name="Johannesson H."/>
        </authorList>
    </citation>
    <scope>NUCLEOTIDE SEQUENCE</scope>
    <source>
        <strain evidence="2">SMH4131-1</strain>
    </source>
</reference>
<feature type="compositionally biased region" description="Basic and acidic residues" evidence="1">
    <location>
        <begin position="152"/>
        <end position="163"/>
    </location>
</feature>
<proteinExistence type="predicted"/>
<feature type="region of interest" description="Disordered" evidence="1">
    <location>
        <begin position="152"/>
        <end position="173"/>
    </location>
</feature>
<keyword evidence="3" id="KW-1185">Reference proteome</keyword>
<reference evidence="2" key="1">
    <citation type="journal article" date="2023" name="Mol. Phylogenet. Evol.">
        <title>Genome-scale phylogeny and comparative genomics of the fungal order Sordariales.</title>
        <authorList>
            <person name="Hensen N."/>
            <person name="Bonometti L."/>
            <person name="Westerberg I."/>
            <person name="Brannstrom I.O."/>
            <person name="Guillou S."/>
            <person name="Cros-Aarteil S."/>
            <person name="Calhoun S."/>
            <person name="Haridas S."/>
            <person name="Kuo A."/>
            <person name="Mondo S."/>
            <person name="Pangilinan J."/>
            <person name="Riley R."/>
            <person name="LaButti K."/>
            <person name="Andreopoulos B."/>
            <person name="Lipzen A."/>
            <person name="Chen C."/>
            <person name="Yan M."/>
            <person name="Daum C."/>
            <person name="Ng V."/>
            <person name="Clum A."/>
            <person name="Steindorff A."/>
            <person name="Ohm R.A."/>
            <person name="Martin F."/>
            <person name="Silar P."/>
            <person name="Natvig D.O."/>
            <person name="Lalanne C."/>
            <person name="Gautier V."/>
            <person name="Ament-Velasquez S.L."/>
            <person name="Kruys A."/>
            <person name="Hutchinson M.I."/>
            <person name="Powell A.J."/>
            <person name="Barry K."/>
            <person name="Miller A.N."/>
            <person name="Grigoriev I.V."/>
            <person name="Debuchy R."/>
            <person name="Gladieux P."/>
            <person name="Hiltunen Thoren M."/>
            <person name="Johannesson H."/>
        </authorList>
    </citation>
    <scope>NUCLEOTIDE SEQUENCE</scope>
    <source>
        <strain evidence="2">SMH4131-1</strain>
    </source>
</reference>
<name>A0AAE0I3L2_9PEZI</name>
<accession>A0AAE0I3L2</accession>
<evidence type="ECO:0000313" key="2">
    <source>
        <dbReference type="EMBL" id="KAK3317740.1"/>
    </source>
</evidence>
<dbReference type="EMBL" id="JAUEPO010000007">
    <property type="protein sequence ID" value="KAK3317740.1"/>
    <property type="molecule type" value="Genomic_DNA"/>
</dbReference>
<evidence type="ECO:0000313" key="3">
    <source>
        <dbReference type="Proteomes" id="UP001286456"/>
    </source>
</evidence>